<proteinExistence type="predicted"/>
<evidence type="ECO:0000256" key="1">
    <source>
        <dbReference type="SAM" id="Phobius"/>
    </source>
</evidence>
<keyword evidence="3" id="KW-1185">Reference proteome</keyword>
<name>A0AAQ3RK05_VIGMU</name>
<dbReference type="Pfam" id="PF03311">
    <property type="entry name" value="Cornichon"/>
    <property type="match status" value="1"/>
</dbReference>
<reference evidence="2 3" key="1">
    <citation type="journal article" date="2023" name="Life. Sci Alliance">
        <title>Evolutionary insights into 3D genome organization and epigenetic landscape of Vigna mungo.</title>
        <authorList>
            <person name="Junaid A."/>
            <person name="Singh B."/>
            <person name="Bhatia S."/>
        </authorList>
    </citation>
    <scope>NUCLEOTIDE SEQUENCE [LARGE SCALE GENOMIC DNA]</scope>
    <source>
        <strain evidence="2">Urdbean</strain>
    </source>
</reference>
<evidence type="ECO:0000313" key="3">
    <source>
        <dbReference type="Proteomes" id="UP001374535"/>
    </source>
</evidence>
<keyword evidence="1" id="KW-0472">Membrane</keyword>
<dbReference type="GO" id="GO:0016192">
    <property type="term" value="P:vesicle-mediated transport"/>
    <property type="evidence" value="ECO:0007669"/>
    <property type="project" value="InterPro"/>
</dbReference>
<dbReference type="Proteomes" id="UP001374535">
    <property type="component" value="Chromosome 9"/>
</dbReference>
<dbReference type="InterPro" id="IPR003377">
    <property type="entry name" value="Cornichon"/>
</dbReference>
<organism evidence="2 3">
    <name type="scientific">Vigna mungo</name>
    <name type="common">Black gram</name>
    <name type="synonym">Phaseolus mungo</name>
    <dbReference type="NCBI Taxonomy" id="3915"/>
    <lineage>
        <taxon>Eukaryota</taxon>
        <taxon>Viridiplantae</taxon>
        <taxon>Streptophyta</taxon>
        <taxon>Embryophyta</taxon>
        <taxon>Tracheophyta</taxon>
        <taxon>Spermatophyta</taxon>
        <taxon>Magnoliopsida</taxon>
        <taxon>eudicotyledons</taxon>
        <taxon>Gunneridae</taxon>
        <taxon>Pentapetalae</taxon>
        <taxon>rosids</taxon>
        <taxon>fabids</taxon>
        <taxon>Fabales</taxon>
        <taxon>Fabaceae</taxon>
        <taxon>Papilionoideae</taxon>
        <taxon>50 kb inversion clade</taxon>
        <taxon>NPAAA clade</taxon>
        <taxon>indigoferoid/millettioid clade</taxon>
        <taxon>Phaseoleae</taxon>
        <taxon>Vigna</taxon>
    </lineage>
</organism>
<sequence length="127" mass="14800">MVSDCTTIDAIKVFLSEAVLGAETVLLQVSFLLLKEPFSSSDPQRRFPYKIWQLILHDPLILHPWYVKREHLIDVTEVFRVVNAEKKFRIVKLALYLTVLIVTIFRLTLIAVYYLGIEDDDDLGHLW</sequence>
<evidence type="ECO:0000313" key="2">
    <source>
        <dbReference type="EMBL" id="WVY98193.1"/>
    </source>
</evidence>
<dbReference type="EMBL" id="CP144692">
    <property type="protein sequence ID" value="WVY98193.1"/>
    <property type="molecule type" value="Genomic_DNA"/>
</dbReference>
<feature type="transmembrane region" description="Helical" evidence="1">
    <location>
        <begin position="93"/>
        <end position="117"/>
    </location>
</feature>
<dbReference type="AlphaFoldDB" id="A0AAQ3RK05"/>
<accession>A0AAQ3RK05</accession>
<protein>
    <submittedName>
        <fullName evidence="2">Uncharacterized protein</fullName>
    </submittedName>
</protein>
<gene>
    <name evidence="2" type="ORF">V8G54_030344</name>
</gene>
<keyword evidence="1" id="KW-1133">Transmembrane helix</keyword>
<keyword evidence="1" id="KW-0812">Transmembrane</keyword>